<proteinExistence type="predicted"/>
<reference evidence="2 3" key="1">
    <citation type="submission" date="2019-01" db="EMBL/GenBank/DDBJ databases">
        <title>Draft genome sequence of Psathyrella aberdarensis IHI B618.</title>
        <authorList>
            <person name="Buettner E."/>
            <person name="Kellner H."/>
        </authorList>
    </citation>
    <scope>NUCLEOTIDE SEQUENCE [LARGE SCALE GENOMIC DNA]</scope>
    <source>
        <strain evidence="2 3">IHI B618</strain>
    </source>
</reference>
<protein>
    <submittedName>
        <fullName evidence="2">Uncharacterized protein</fullName>
    </submittedName>
</protein>
<name>A0A4Q2DNM9_9AGAR</name>
<dbReference type="EMBL" id="SDEE01000126">
    <property type="protein sequence ID" value="RXW20966.1"/>
    <property type="molecule type" value="Genomic_DNA"/>
</dbReference>
<sequence>MRAKKSKASGSADDKRPIKPLPSRQGKTSTHTRESLADKELNVSKNDSKFEKAVERPKNALPPKTHLSRKDRYAKEEFLKQINVALILDQVARVYCVPCEEGVEVSMYEGHEEGQEHKDHILEWKRKCLHFSEKMNYKYLRTDNLSENGKLVESKMIYEPVKPELDLKEFVSEDTFALRLKLKKLDKAQQKQEVDCTDAVWHAFKERLKKLHKEEAAKLKPELLNRPDVASILNESDRVYCIPCKEGVDVLKHNKHEEGDEHKAHTFEWKRECLHFAEKMSYRCLRTDDKWEDGELVKSNVIYEAVRPEPREDFNISLNTFAFKATMEAELKEAEKTALSTESPKSQVQYFDDWTDPVSDDDFVADLEIGISSTHEEGP</sequence>
<organism evidence="2 3">
    <name type="scientific">Candolleomyces aberdarensis</name>
    <dbReference type="NCBI Taxonomy" id="2316362"/>
    <lineage>
        <taxon>Eukaryota</taxon>
        <taxon>Fungi</taxon>
        <taxon>Dikarya</taxon>
        <taxon>Basidiomycota</taxon>
        <taxon>Agaricomycotina</taxon>
        <taxon>Agaricomycetes</taxon>
        <taxon>Agaricomycetidae</taxon>
        <taxon>Agaricales</taxon>
        <taxon>Agaricineae</taxon>
        <taxon>Psathyrellaceae</taxon>
        <taxon>Candolleomyces</taxon>
    </lineage>
</organism>
<dbReference type="Proteomes" id="UP000290288">
    <property type="component" value="Unassembled WGS sequence"/>
</dbReference>
<dbReference type="AlphaFoldDB" id="A0A4Q2DNM9"/>
<feature type="region of interest" description="Disordered" evidence="1">
    <location>
        <begin position="1"/>
        <end position="65"/>
    </location>
</feature>
<feature type="compositionally biased region" description="Basic and acidic residues" evidence="1">
    <location>
        <begin position="31"/>
        <end position="58"/>
    </location>
</feature>
<dbReference type="OrthoDB" id="10343785at2759"/>
<evidence type="ECO:0000313" key="3">
    <source>
        <dbReference type="Proteomes" id="UP000290288"/>
    </source>
</evidence>
<gene>
    <name evidence="2" type="ORF">EST38_g4892</name>
</gene>
<evidence type="ECO:0000313" key="2">
    <source>
        <dbReference type="EMBL" id="RXW20966.1"/>
    </source>
</evidence>
<keyword evidence="3" id="KW-1185">Reference proteome</keyword>
<accession>A0A4Q2DNM9</accession>
<evidence type="ECO:0000256" key="1">
    <source>
        <dbReference type="SAM" id="MobiDB-lite"/>
    </source>
</evidence>
<comment type="caution">
    <text evidence="2">The sequence shown here is derived from an EMBL/GenBank/DDBJ whole genome shotgun (WGS) entry which is preliminary data.</text>
</comment>